<dbReference type="PROSITE" id="PS51257">
    <property type="entry name" value="PROKAR_LIPOPROTEIN"/>
    <property type="match status" value="1"/>
</dbReference>
<dbReference type="Proteomes" id="UP000186246">
    <property type="component" value="Unassembled WGS sequence"/>
</dbReference>
<evidence type="ECO:0000256" key="1">
    <source>
        <dbReference type="SAM" id="Phobius"/>
    </source>
</evidence>
<keyword evidence="1" id="KW-1133">Transmembrane helix</keyword>
<dbReference type="EMBL" id="MUGO01000001">
    <property type="protein sequence ID" value="PQA98118.1"/>
    <property type="molecule type" value="Genomic_DNA"/>
</dbReference>
<sequence>MQKNIYLIAILFSLMSCYTYQVKKPAELPLQNNQQEKKNIGVSNVASVQMPAKTAEMQSQKTQPAFSNAASVPVNIHEKLQPTKNYRIKVDGRAYKVIVDKWESDSLVAHPVKRPKEILKFHKNQIDAESIAEKRFSQPVADIITVLAYAGIGVGIWALLQ</sequence>
<name>A0A1N7MBU4_9FLAO</name>
<dbReference type="OrthoDB" id="1447313at2"/>
<accession>A0A1N7MBU4</accession>
<protein>
    <recommendedName>
        <fullName evidence="6">Lipoprotein</fullName>
    </recommendedName>
</protein>
<dbReference type="EMBL" id="FTOJ01000004">
    <property type="protein sequence ID" value="SIS83528.1"/>
    <property type="molecule type" value="Genomic_DNA"/>
</dbReference>
<evidence type="ECO:0000313" key="2">
    <source>
        <dbReference type="EMBL" id="PQA98118.1"/>
    </source>
</evidence>
<feature type="transmembrane region" description="Helical" evidence="1">
    <location>
        <begin position="140"/>
        <end position="160"/>
    </location>
</feature>
<gene>
    <name evidence="2" type="ORF">B0A70_00605</name>
    <name evidence="3" type="ORF">SAMN05421796_104147</name>
</gene>
<proteinExistence type="predicted"/>
<evidence type="ECO:0000313" key="4">
    <source>
        <dbReference type="Proteomes" id="UP000186246"/>
    </source>
</evidence>
<organism evidence="3 4">
    <name type="scientific">Chryseobacterium piscicola</name>
    <dbReference type="NCBI Taxonomy" id="551459"/>
    <lineage>
        <taxon>Bacteria</taxon>
        <taxon>Pseudomonadati</taxon>
        <taxon>Bacteroidota</taxon>
        <taxon>Flavobacteriia</taxon>
        <taxon>Flavobacteriales</taxon>
        <taxon>Weeksellaceae</taxon>
        <taxon>Chryseobacterium group</taxon>
        <taxon>Chryseobacterium</taxon>
    </lineage>
</organism>
<keyword evidence="5" id="KW-1185">Reference proteome</keyword>
<dbReference type="Proteomes" id="UP000238314">
    <property type="component" value="Unassembled WGS sequence"/>
</dbReference>
<evidence type="ECO:0008006" key="6">
    <source>
        <dbReference type="Google" id="ProtNLM"/>
    </source>
</evidence>
<reference evidence="2 5" key="1">
    <citation type="submission" date="2016-11" db="EMBL/GenBank/DDBJ databases">
        <title>Whole genomes of Flavobacteriaceae.</title>
        <authorList>
            <person name="Stine C."/>
            <person name="Li C."/>
            <person name="Tadesse D."/>
        </authorList>
    </citation>
    <scope>NUCLEOTIDE SEQUENCE [LARGE SCALE GENOMIC DNA]</scope>
    <source>
        <strain evidence="2 5">DSM 21068</strain>
    </source>
</reference>
<keyword evidence="1" id="KW-0812">Transmembrane</keyword>
<evidence type="ECO:0000313" key="3">
    <source>
        <dbReference type="EMBL" id="SIS83528.1"/>
    </source>
</evidence>
<keyword evidence="1" id="KW-0472">Membrane</keyword>
<dbReference type="AlphaFoldDB" id="A0A1N7MBU4"/>
<dbReference type="RefSeq" id="WP_076451554.1">
    <property type="nucleotide sequence ID" value="NZ_FTOJ01000004.1"/>
</dbReference>
<evidence type="ECO:0000313" key="5">
    <source>
        <dbReference type="Proteomes" id="UP000238314"/>
    </source>
</evidence>
<reference evidence="3" key="2">
    <citation type="submission" date="2017-01" db="EMBL/GenBank/DDBJ databases">
        <authorList>
            <person name="Mah S.A."/>
            <person name="Swanson W.J."/>
            <person name="Moy G.W."/>
            <person name="Vacquier V.D."/>
        </authorList>
    </citation>
    <scope>NUCLEOTIDE SEQUENCE [LARGE SCALE GENOMIC DNA]</scope>
    <source>
        <strain evidence="3">DSM 21068</strain>
    </source>
</reference>
<reference evidence="4" key="3">
    <citation type="submission" date="2017-01" db="EMBL/GenBank/DDBJ databases">
        <authorList>
            <person name="Varghese N."/>
            <person name="Submissions S."/>
        </authorList>
    </citation>
    <scope>NUCLEOTIDE SEQUENCE [LARGE SCALE GENOMIC DNA]</scope>
    <source>
        <strain evidence="4">DSM 21068</strain>
    </source>
</reference>